<keyword evidence="3" id="KW-1185">Reference proteome</keyword>
<evidence type="ECO:0000256" key="1">
    <source>
        <dbReference type="SAM" id="Phobius"/>
    </source>
</evidence>
<dbReference type="RefSeq" id="WP_136334941.1">
    <property type="nucleotide sequence ID" value="NZ_QXMP01000001.1"/>
</dbReference>
<dbReference type="Proteomes" id="UP000305939">
    <property type="component" value="Unassembled WGS sequence"/>
</dbReference>
<comment type="caution">
    <text evidence="2">The sequence shown here is derived from an EMBL/GenBank/DDBJ whole genome shotgun (WGS) entry which is preliminary data.</text>
</comment>
<keyword evidence="1" id="KW-0472">Membrane</keyword>
<keyword evidence="1" id="KW-0812">Transmembrane</keyword>
<feature type="transmembrane region" description="Helical" evidence="1">
    <location>
        <begin position="33"/>
        <end position="52"/>
    </location>
</feature>
<gene>
    <name evidence="2" type="ORF">E7Z59_03745</name>
</gene>
<protein>
    <recommendedName>
        <fullName evidence="4">Isoleucyl-tRNA synthetase</fullName>
    </recommendedName>
</protein>
<dbReference type="AlphaFoldDB" id="A0A4S3M539"/>
<dbReference type="OrthoDB" id="1145018at2"/>
<proteinExistence type="predicted"/>
<evidence type="ECO:0008006" key="4">
    <source>
        <dbReference type="Google" id="ProtNLM"/>
    </source>
</evidence>
<name>A0A4S3M539_9FLAO</name>
<organism evidence="2 3">
    <name type="scientific">Robertkochia marina</name>
    <dbReference type="NCBI Taxonomy" id="1227945"/>
    <lineage>
        <taxon>Bacteria</taxon>
        <taxon>Pseudomonadati</taxon>
        <taxon>Bacteroidota</taxon>
        <taxon>Flavobacteriia</taxon>
        <taxon>Flavobacteriales</taxon>
        <taxon>Flavobacteriaceae</taxon>
        <taxon>Robertkochia</taxon>
    </lineage>
</organism>
<dbReference type="EMBL" id="SSMC01000001">
    <property type="protein sequence ID" value="THD69451.1"/>
    <property type="molecule type" value="Genomic_DNA"/>
</dbReference>
<keyword evidence="1" id="KW-1133">Transmembrane helix</keyword>
<evidence type="ECO:0000313" key="3">
    <source>
        <dbReference type="Proteomes" id="UP000305939"/>
    </source>
</evidence>
<evidence type="ECO:0000313" key="2">
    <source>
        <dbReference type="EMBL" id="THD69451.1"/>
    </source>
</evidence>
<sequence>MKRLLQALFFLILAAIGVGYYFKWQNDHLTGDRIVGIAVLTAAFVLMPLFIFHRSKGKKLKDYTLTPENLEKMKDEKHKKTNNQ</sequence>
<accession>A0A4S3M539</accession>
<reference evidence="2 3" key="1">
    <citation type="submission" date="2019-04" db="EMBL/GenBank/DDBJ databases">
        <title>Draft genome sequence of Robertkochia marina CC-AMO-30D.</title>
        <authorList>
            <person name="Hameed A."/>
            <person name="Lin S.-Y."/>
            <person name="Shahina M."/>
            <person name="Lai W.-A."/>
            <person name="Young C.-C."/>
        </authorList>
    </citation>
    <scope>NUCLEOTIDE SEQUENCE [LARGE SCALE GENOMIC DNA]</scope>
    <source>
        <strain evidence="2 3">CC-AMO-30D</strain>
    </source>
</reference>